<evidence type="ECO:0000313" key="3">
    <source>
        <dbReference type="Proteomes" id="UP000607397"/>
    </source>
</evidence>
<accession>A0A8K1ZXB7</accession>
<dbReference type="RefSeq" id="WP_161824296.1">
    <property type="nucleotide sequence ID" value="NZ_WVIC01000006.1"/>
</dbReference>
<sequence length="147" mass="16150">MPESVVSSHPDPTLARLLHHAPRHVAESFTAEQLHGLSQALTNMQGATRHRVERRHSFSILGRKYYWVLLFGRDQRTRRRAKSLTGKTFSPIIKGLSAAIAASLLAAVSLSVAYILISGAIGIELFPDRPPAELHQIGEINPSAPEN</sequence>
<keyword evidence="1" id="KW-1133">Transmembrane helix</keyword>
<organism evidence="2 3">
    <name type="scientific">Petrachloros mirabilis ULC683</name>
    <dbReference type="NCBI Taxonomy" id="2781853"/>
    <lineage>
        <taxon>Bacteria</taxon>
        <taxon>Bacillati</taxon>
        <taxon>Cyanobacteriota</taxon>
        <taxon>Cyanophyceae</taxon>
        <taxon>Synechococcales</taxon>
        <taxon>Petrachlorosaceae</taxon>
        <taxon>Petrachloros</taxon>
        <taxon>Petrachloros mirabilis</taxon>
    </lineage>
</organism>
<reference evidence="2" key="1">
    <citation type="submission" date="2019-12" db="EMBL/GenBank/DDBJ databases">
        <title>High-Quality draft genome sequences of three cyanobacteria isolated from the limestone walls of the Old Cathedral of Coimbra.</title>
        <authorList>
            <person name="Tiago I."/>
            <person name="Soares F."/>
            <person name="Portugal A."/>
        </authorList>
    </citation>
    <scope>NUCLEOTIDE SEQUENCE [LARGE SCALE GENOMIC DNA]</scope>
    <source>
        <strain evidence="2">C</strain>
    </source>
</reference>
<protein>
    <submittedName>
        <fullName evidence="2">Uncharacterized protein</fullName>
    </submittedName>
</protein>
<feature type="transmembrane region" description="Helical" evidence="1">
    <location>
        <begin position="96"/>
        <end position="117"/>
    </location>
</feature>
<dbReference type="Proteomes" id="UP000607397">
    <property type="component" value="Unassembled WGS sequence"/>
</dbReference>
<evidence type="ECO:0000256" key="1">
    <source>
        <dbReference type="SAM" id="Phobius"/>
    </source>
</evidence>
<evidence type="ECO:0000313" key="2">
    <source>
        <dbReference type="EMBL" id="NCJ05821.1"/>
    </source>
</evidence>
<keyword evidence="3" id="KW-1185">Reference proteome</keyword>
<keyword evidence="1" id="KW-0812">Transmembrane</keyword>
<comment type="caution">
    <text evidence="2">The sequence shown here is derived from an EMBL/GenBank/DDBJ whole genome shotgun (WGS) entry which is preliminary data.</text>
</comment>
<name>A0A8K1ZXB7_9CYAN</name>
<dbReference type="EMBL" id="WVIC01000006">
    <property type="protein sequence ID" value="NCJ05821.1"/>
    <property type="molecule type" value="Genomic_DNA"/>
</dbReference>
<gene>
    <name evidence="2" type="ORF">GS597_04710</name>
</gene>
<keyword evidence="1" id="KW-0472">Membrane</keyword>
<dbReference type="AlphaFoldDB" id="A0A8K1ZXB7"/>
<proteinExistence type="predicted"/>